<dbReference type="SUPFAM" id="SSF46785">
    <property type="entry name" value="Winged helix' DNA-binding domain"/>
    <property type="match status" value="1"/>
</dbReference>
<dbReference type="InterPro" id="IPR036390">
    <property type="entry name" value="WH_DNA-bd_sf"/>
</dbReference>
<dbReference type="Proteomes" id="UP000612899">
    <property type="component" value="Unassembled WGS sequence"/>
</dbReference>
<organism evidence="2 3">
    <name type="scientific">Rhizocola hellebori</name>
    <dbReference type="NCBI Taxonomy" id="1392758"/>
    <lineage>
        <taxon>Bacteria</taxon>
        <taxon>Bacillati</taxon>
        <taxon>Actinomycetota</taxon>
        <taxon>Actinomycetes</taxon>
        <taxon>Micromonosporales</taxon>
        <taxon>Micromonosporaceae</taxon>
        <taxon>Rhizocola</taxon>
    </lineage>
</organism>
<keyword evidence="3" id="KW-1185">Reference proteome</keyword>
<comment type="caution">
    <text evidence="2">The sequence shown here is derived from an EMBL/GenBank/DDBJ whole genome shotgun (WGS) entry which is preliminary data.</text>
</comment>
<dbReference type="InterPro" id="IPR052509">
    <property type="entry name" value="Metal_resp_DNA-bind_regulator"/>
</dbReference>
<proteinExistence type="predicted"/>
<dbReference type="Pfam" id="PF03551">
    <property type="entry name" value="PadR"/>
    <property type="match status" value="1"/>
</dbReference>
<accession>A0A8J3VGP0</accession>
<protein>
    <submittedName>
        <fullName evidence="2">PadR family transcriptional regulator</fullName>
    </submittedName>
</protein>
<dbReference type="Gene3D" id="1.10.10.10">
    <property type="entry name" value="Winged helix-like DNA-binding domain superfamily/Winged helix DNA-binding domain"/>
    <property type="match status" value="1"/>
</dbReference>
<evidence type="ECO:0000259" key="1">
    <source>
        <dbReference type="Pfam" id="PF03551"/>
    </source>
</evidence>
<dbReference type="InterPro" id="IPR005149">
    <property type="entry name" value="Tscrpt_reg_PadR_N"/>
</dbReference>
<dbReference type="AlphaFoldDB" id="A0A8J3VGP0"/>
<gene>
    <name evidence="2" type="ORF">Rhe02_37170</name>
</gene>
<evidence type="ECO:0000313" key="2">
    <source>
        <dbReference type="EMBL" id="GIH05650.1"/>
    </source>
</evidence>
<sequence>MVPGHARTSALRKGTLEFCVLALLSSGERYGVELVRALADVDGMEITEGTLYPLLSRLRRDGQVTTSWQESPSGPPRRYYGLSNVGRQALHEFRDEWIRYRDAVDKLLGTAGAAS</sequence>
<dbReference type="RefSeq" id="WP_203909485.1">
    <property type="nucleotide sequence ID" value="NZ_BONY01000020.1"/>
</dbReference>
<dbReference type="PANTHER" id="PTHR33169">
    <property type="entry name" value="PADR-FAMILY TRANSCRIPTIONAL REGULATOR"/>
    <property type="match status" value="1"/>
</dbReference>
<feature type="domain" description="Transcription regulator PadR N-terminal" evidence="1">
    <location>
        <begin position="20"/>
        <end position="92"/>
    </location>
</feature>
<name>A0A8J3VGP0_9ACTN</name>
<evidence type="ECO:0000313" key="3">
    <source>
        <dbReference type="Proteomes" id="UP000612899"/>
    </source>
</evidence>
<dbReference type="PANTHER" id="PTHR33169:SF14">
    <property type="entry name" value="TRANSCRIPTIONAL REGULATOR RV3488"/>
    <property type="match status" value="1"/>
</dbReference>
<reference evidence="2" key="1">
    <citation type="submission" date="2021-01" db="EMBL/GenBank/DDBJ databases">
        <title>Whole genome shotgun sequence of Rhizocola hellebori NBRC 109834.</title>
        <authorList>
            <person name="Komaki H."/>
            <person name="Tamura T."/>
        </authorList>
    </citation>
    <scope>NUCLEOTIDE SEQUENCE</scope>
    <source>
        <strain evidence="2">NBRC 109834</strain>
    </source>
</reference>
<dbReference type="InterPro" id="IPR036388">
    <property type="entry name" value="WH-like_DNA-bd_sf"/>
</dbReference>
<dbReference type="EMBL" id="BONY01000020">
    <property type="protein sequence ID" value="GIH05650.1"/>
    <property type="molecule type" value="Genomic_DNA"/>
</dbReference>